<dbReference type="Proteomes" id="UP000217076">
    <property type="component" value="Unassembled WGS sequence"/>
</dbReference>
<feature type="domain" description="UDP N-acetylglucosamine O-acyltransferase C-terminal" evidence="9">
    <location>
        <begin position="176"/>
        <end position="258"/>
    </location>
</feature>
<dbReference type="EC" id="2.3.1.129" evidence="8"/>
<dbReference type="GO" id="GO:0016020">
    <property type="term" value="C:membrane"/>
    <property type="evidence" value="ECO:0007669"/>
    <property type="project" value="GOC"/>
</dbReference>
<evidence type="ECO:0000256" key="5">
    <source>
        <dbReference type="ARBA" id="ARBA00022737"/>
    </source>
</evidence>
<dbReference type="InterPro" id="IPR018357">
    <property type="entry name" value="Hexapep_transf_CS"/>
</dbReference>
<keyword evidence="7 8" id="KW-0012">Acyltransferase</keyword>
<dbReference type="RefSeq" id="WP_092616951.1">
    <property type="nucleotide sequence ID" value="NZ_FNCV01000003.1"/>
</dbReference>
<dbReference type="Gene3D" id="1.20.1180.10">
    <property type="entry name" value="Udp N-acetylglucosamine O-acyltransferase, C-terminal domain"/>
    <property type="match status" value="1"/>
</dbReference>
<keyword evidence="3 8" id="KW-0441">Lipid A biosynthesis</keyword>
<comment type="pathway">
    <text evidence="8">Glycolipid biosynthesis; lipid IV(A) biosynthesis; lipid IV(A) from (3R)-3-hydroxytetradecanoyl-[acyl-carrier-protein] and UDP-N-acetyl-alpha-D-glucosamine: step 1/6.</text>
</comment>
<dbReference type="Pfam" id="PF00132">
    <property type="entry name" value="Hexapep"/>
    <property type="match status" value="1"/>
</dbReference>
<dbReference type="GO" id="GO:0009245">
    <property type="term" value="P:lipid A biosynthetic process"/>
    <property type="evidence" value="ECO:0007669"/>
    <property type="project" value="UniProtKB-UniRule"/>
</dbReference>
<dbReference type="PANTHER" id="PTHR43480">
    <property type="entry name" value="ACYL-[ACYL-CARRIER-PROTEIN]--UDP-N-ACETYLGLUCOSAMINE O-ACYLTRANSFERASE"/>
    <property type="match status" value="1"/>
</dbReference>
<comment type="subunit">
    <text evidence="8">Homotrimer.</text>
</comment>
<dbReference type="GO" id="GO:0008780">
    <property type="term" value="F:acyl-[acyl-carrier-protein]-UDP-N-acetylglucosamine O-acyltransferase activity"/>
    <property type="evidence" value="ECO:0007669"/>
    <property type="project" value="UniProtKB-UniRule"/>
</dbReference>
<sequence length="266" mass="28420">MPDIHATALVDPAAELAPDVTVGPYCVVGPEVRLAAGVRLMSHVVVEGRTSIGPGCHVYPFASIGHAPQDLKYRGEDSRLEIGAHTTIREHVTINPGTEGGGMLTRVGDHCLLMVGAHVAHDCQVADHVILVNNATLAGHVEVGEFAIVGGLSAVHQFVRIGKHAMIGGMSGVENDVIPYGSVTGNRARLSGLNIVGLKRRGFSRDDIHTLRAAYRMLFAQEGTLAERLEDVAKMFADHTAVRDIVDFIRVDSSRAVCQPYPEDVA</sequence>
<dbReference type="UniPathway" id="UPA00359">
    <property type="reaction ID" value="UER00477"/>
</dbReference>
<dbReference type="PROSITE" id="PS00101">
    <property type="entry name" value="HEXAPEP_TRANSFERASES"/>
    <property type="match status" value="2"/>
</dbReference>
<evidence type="ECO:0000256" key="7">
    <source>
        <dbReference type="ARBA" id="ARBA00023315"/>
    </source>
</evidence>
<evidence type="ECO:0000313" key="11">
    <source>
        <dbReference type="Proteomes" id="UP000217076"/>
    </source>
</evidence>
<protein>
    <recommendedName>
        <fullName evidence="8">Acyl-[acyl-carrier-protein]--UDP-N-acetylglucosamine O-acyltransferase</fullName>
        <shortName evidence="8">UDP-N-acetylglucosamine acyltransferase</shortName>
        <ecNumber evidence="8">2.3.1.129</ecNumber>
    </recommendedName>
</protein>
<dbReference type="STRING" id="83401.SAMN05421742_103175"/>
<keyword evidence="1 8" id="KW-0963">Cytoplasm</keyword>
<organism evidence="10 11">
    <name type="scientific">Roseospirillum parvum</name>
    <dbReference type="NCBI Taxonomy" id="83401"/>
    <lineage>
        <taxon>Bacteria</taxon>
        <taxon>Pseudomonadati</taxon>
        <taxon>Pseudomonadota</taxon>
        <taxon>Alphaproteobacteria</taxon>
        <taxon>Rhodospirillales</taxon>
        <taxon>Rhodospirillaceae</taxon>
        <taxon>Roseospirillum</taxon>
    </lineage>
</organism>
<proteinExistence type="inferred from homology"/>
<evidence type="ECO:0000256" key="3">
    <source>
        <dbReference type="ARBA" id="ARBA00022556"/>
    </source>
</evidence>
<dbReference type="InterPro" id="IPR010137">
    <property type="entry name" value="Lipid_A_LpxA"/>
</dbReference>
<dbReference type="EMBL" id="FNCV01000003">
    <property type="protein sequence ID" value="SDG90875.1"/>
    <property type="molecule type" value="Genomic_DNA"/>
</dbReference>
<dbReference type="NCBIfam" id="TIGR01852">
    <property type="entry name" value="lipid_A_lpxA"/>
    <property type="match status" value="1"/>
</dbReference>
<evidence type="ECO:0000256" key="8">
    <source>
        <dbReference type="HAMAP-Rule" id="MF_00387"/>
    </source>
</evidence>
<dbReference type="InterPro" id="IPR037157">
    <property type="entry name" value="Acetyltransf_C_sf"/>
</dbReference>
<dbReference type="OrthoDB" id="9807278at2"/>
<comment type="similarity">
    <text evidence="8">Belongs to the transferase hexapeptide repeat family. LpxA subfamily.</text>
</comment>
<dbReference type="Pfam" id="PF13720">
    <property type="entry name" value="Acetyltransf_11"/>
    <property type="match status" value="1"/>
</dbReference>
<keyword evidence="4 8" id="KW-0808">Transferase</keyword>
<dbReference type="AlphaFoldDB" id="A0A1G7Y335"/>
<comment type="subcellular location">
    <subcellularLocation>
        <location evidence="8">Cytoplasm</location>
    </subcellularLocation>
</comment>
<dbReference type="InterPro" id="IPR001451">
    <property type="entry name" value="Hexapep"/>
</dbReference>
<evidence type="ECO:0000256" key="4">
    <source>
        <dbReference type="ARBA" id="ARBA00022679"/>
    </source>
</evidence>
<dbReference type="NCBIfam" id="NF003657">
    <property type="entry name" value="PRK05289.1"/>
    <property type="match status" value="1"/>
</dbReference>
<evidence type="ECO:0000256" key="1">
    <source>
        <dbReference type="ARBA" id="ARBA00022490"/>
    </source>
</evidence>
<dbReference type="InterPro" id="IPR011004">
    <property type="entry name" value="Trimer_LpxA-like_sf"/>
</dbReference>
<dbReference type="SUPFAM" id="SSF51161">
    <property type="entry name" value="Trimeric LpxA-like enzymes"/>
    <property type="match status" value="1"/>
</dbReference>
<evidence type="ECO:0000256" key="6">
    <source>
        <dbReference type="ARBA" id="ARBA00023098"/>
    </source>
</evidence>
<evidence type="ECO:0000259" key="9">
    <source>
        <dbReference type="Pfam" id="PF13720"/>
    </source>
</evidence>
<dbReference type="PIRSF" id="PIRSF000456">
    <property type="entry name" value="UDP-GlcNAc_acltr"/>
    <property type="match status" value="1"/>
</dbReference>
<accession>A0A1G7Y335</accession>
<evidence type="ECO:0000256" key="2">
    <source>
        <dbReference type="ARBA" id="ARBA00022516"/>
    </source>
</evidence>
<dbReference type="Gene3D" id="2.160.10.10">
    <property type="entry name" value="Hexapeptide repeat proteins"/>
    <property type="match status" value="1"/>
</dbReference>
<reference evidence="11" key="1">
    <citation type="submission" date="2016-10" db="EMBL/GenBank/DDBJ databases">
        <authorList>
            <person name="Varghese N."/>
            <person name="Submissions S."/>
        </authorList>
    </citation>
    <scope>NUCLEOTIDE SEQUENCE [LARGE SCALE GENOMIC DNA]</scope>
    <source>
        <strain evidence="11">930I</strain>
    </source>
</reference>
<dbReference type="HAMAP" id="MF_00387">
    <property type="entry name" value="LpxA"/>
    <property type="match status" value="1"/>
</dbReference>
<dbReference type="InterPro" id="IPR029098">
    <property type="entry name" value="Acetyltransf_C"/>
</dbReference>
<keyword evidence="2 8" id="KW-0444">Lipid biosynthesis</keyword>
<keyword evidence="5 8" id="KW-0677">Repeat</keyword>
<comment type="function">
    <text evidence="8">Involved in the biosynthesis of lipid A, a phosphorylated glycolipid that anchors the lipopolysaccharide to the outer membrane of the cell.</text>
</comment>
<dbReference type="GO" id="GO:0005737">
    <property type="term" value="C:cytoplasm"/>
    <property type="evidence" value="ECO:0007669"/>
    <property type="project" value="UniProtKB-SubCell"/>
</dbReference>
<evidence type="ECO:0000313" key="10">
    <source>
        <dbReference type="EMBL" id="SDG90875.1"/>
    </source>
</evidence>
<keyword evidence="11" id="KW-1185">Reference proteome</keyword>
<comment type="catalytic activity">
    <reaction evidence="8">
        <text>a (3R)-hydroxyacyl-[ACP] + UDP-N-acetyl-alpha-D-glucosamine = a UDP-3-O-[(3R)-3-hydroxyacyl]-N-acetyl-alpha-D-glucosamine + holo-[ACP]</text>
        <dbReference type="Rhea" id="RHEA:67812"/>
        <dbReference type="Rhea" id="RHEA-COMP:9685"/>
        <dbReference type="Rhea" id="RHEA-COMP:9945"/>
        <dbReference type="ChEBI" id="CHEBI:57705"/>
        <dbReference type="ChEBI" id="CHEBI:64479"/>
        <dbReference type="ChEBI" id="CHEBI:78827"/>
        <dbReference type="ChEBI" id="CHEBI:173225"/>
        <dbReference type="EC" id="2.3.1.129"/>
    </reaction>
</comment>
<gene>
    <name evidence="8" type="primary">lpxA</name>
    <name evidence="10" type="ORF">SAMN05421742_103175</name>
</gene>
<keyword evidence="6 8" id="KW-0443">Lipid metabolism</keyword>
<name>A0A1G7Y335_9PROT</name>
<dbReference type="PANTHER" id="PTHR43480:SF1">
    <property type="entry name" value="ACYL-[ACYL-CARRIER-PROTEIN]--UDP-N-ACETYLGLUCOSAMINE O-ACYLTRANSFERASE, MITOCHONDRIAL-RELATED"/>
    <property type="match status" value="1"/>
</dbReference>
<dbReference type="CDD" id="cd03351">
    <property type="entry name" value="LbH_UDP-GlcNAc_AT"/>
    <property type="match status" value="1"/>
</dbReference>